<evidence type="ECO:0000256" key="2">
    <source>
        <dbReference type="ARBA" id="ARBA00005810"/>
    </source>
</evidence>
<dbReference type="CDD" id="cd00483">
    <property type="entry name" value="HPPK"/>
    <property type="match status" value="1"/>
</dbReference>
<dbReference type="EC" id="2.7.6.3" evidence="3"/>
<keyword evidence="9" id="KW-0289">Folate biosynthesis</keyword>
<dbReference type="GO" id="GO:0046654">
    <property type="term" value="P:tetrahydrofolate biosynthetic process"/>
    <property type="evidence" value="ECO:0007669"/>
    <property type="project" value="UniProtKB-UniPathway"/>
</dbReference>
<reference evidence="14" key="1">
    <citation type="submission" date="2008-05" db="EMBL/GenBank/DDBJ databases">
        <title>Genome sequence of Riesia pediculicola USDA.</title>
        <authorList>
            <person name="Kirkness E.F."/>
        </authorList>
    </citation>
    <scope>NUCLEOTIDE SEQUENCE [LARGE SCALE GENOMIC DNA]</scope>
    <source>
        <strain evidence="14">USDA</strain>
    </source>
</reference>
<evidence type="ECO:0000256" key="11">
    <source>
        <dbReference type="ARBA" id="ARBA00029766"/>
    </source>
</evidence>
<dbReference type="eggNOG" id="COG0801">
    <property type="taxonomic scope" value="Bacteria"/>
</dbReference>
<dbReference type="GO" id="GO:0016301">
    <property type="term" value="F:kinase activity"/>
    <property type="evidence" value="ECO:0007669"/>
    <property type="project" value="UniProtKB-KW"/>
</dbReference>
<evidence type="ECO:0000256" key="5">
    <source>
        <dbReference type="ARBA" id="ARBA00022679"/>
    </source>
</evidence>
<evidence type="ECO:0000313" key="15">
    <source>
        <dbReference type="Proteomes" id="UP000001700"/>
    </source>
</evidence>
<dbReference type="HOGENOM" id="CLU_097916_0_1_6"/>
<evidence type="ECO:0000256" key="7">
    <source>
        <dbReference type="ARBA" id="ARBA00022777"/>
    </source>
</evidence>
<comment type="similarity">
    <text evidence="2">Belongs to the HPPK family.</text>
</comment>
<comment type="function">
    <text evidence="10">Catalyzes the transfer of pyrophosphate from adenosine triphosphate (ATP) to 6-hydroxymethyl-7,8-dihydropterin, an enzymatic step in folate biosynthesis pathway.</text>
</comment>
<keyword evidence="6" id="KW-0547">Nucleotide-binding</keyword>
<evidence type="ECO:0000313" key="14">
    <source>
        <dbReference type="EMBL" id="ADD79937.1"/>
    </source>
</evidence>
<gene>
    <name evidence="14" type="primary">folK</name>
    <name evidence="14" type="ordered locus">RIEPE_0206</name>
</gene>
<keyword evidence="7" id="KW-0418">Kinase</keyword>
<dbReference type="Proteomes" id="UP000001700">
    <property type="component" value="Chromosome"/>
</dbReference>
<dbReference type="RefSeq" id="WP_013087913.1">
    <property type="nucleotide sequence ID" value="NC_014109.1"/>
</dbReference>
<dbReference type="InterPro" id="IPR000550">
    <property type="entry name" value="Hppk"/>
</dbReference>
<evidence type="ECO:0000256" key="3">
    <source>
        <dbReference type="ARBA" id="ARBA00013253"/>
    </source>
</evidence>
<evidence type="ECO:0000256" key="8">
    <source>
        <dbReference type="ARBA" id="ARBA00022840"/>
    </source>
</evidence>
<proteinExistence type="inferred from homology"/>
<dbReference type="GO" id="GO:0003848">
    <property type="term" value="F:2-amino-4-hydroxy-6-hydroxymethyldihydropteridine diphosphokinase activity"/>
    <property type="evidence" value="ECO:0007669"/>
    <property type="project" value="UniProtKB-EC"/>
</dbReference>
<dbReference type="Gene3D" id="3.30.70.560">
    <property type="entry name" value="7,8-Dihydro-6-hydroxymethylpterin-pyrophosphokinase HPPK"/>
    <property type="match status" value="1"/>
</dbReference>
<dbReference type="UniPathway" id="UPA00077">
    <property type="reaction ID" value="UER00155"/>
</dbReference>
<dbReference type="KEGG" id="rip:RIEPE_0206"/>
<dbReference type="PANTHER" id="PTHR43071:SF1">
    <property type="entry name" value="2-AMINO-4-HYDROXY-6-HYDROXYMETHYLDIHYDROPTERIDINE PYROPHOSPHOKINASE"/>
    <property type="match status" value="1"/>
</dbReference>
<keyword evidence="5 14" id="KW-0808">Transferase</keyword>
<dbReference type="InterPro" id="IPR035907">
    <property type="entry name" value="Hppk_sf"/>
</dbReference>
<name>D4G814_RIEPU</name>
<comment type="pathway">
    <text evidence="1">Cofactor biosynthesis; tetrahydrofolate biosynthesis; 2-amino-4-hydroxy-6-hydroxymethyl-7,8-dihydropteridine diphosphate from 7,8-dihydroneopterin triphosphate: step 4/4.</text>
</comment>
<keyword evidence="15" id="KW-1185">Reference proteome</keyword>
<dbReference type="Pfam" id="PF01288">
    <property type="entry name" value="HPPK"/>
    <property type="match status" value="1"/>
</dbReference>
<evidence type="ECO:0000256" key="12">
    <source>
        <dbReference type="ARBA" id="ARBA00033413"/>
    </source>
</evidence>
<protein>
    <recommendedName>
        <fullName evidence="4">2-amino-4-hydroxy-6-hydroxymethyldihydropteridine pyrophosphokinase</fullName>
        <ecNumber evidence="3">2.7.6.3</ecNumber>
    </recommendedName>
    <alternativeName>
        <fullName evidence="11">6-hydroxymethyl-7,8-dihydropterin pyrophosphokinase</fullName>
    </alternativeName>
    <alternativeName>
        <fullName evidence="12">7,8-dihydro-6-hydroxymethylpterin-pyrophosphokinase</fullName>
    </alternativeName>
</protein>
<feature type="domain" description="7,8-dihydro-6-hydroxymethylpterin-pyrophosphokinase" evidence="13">
    <location>
        <begin position="8"/>
        <end position="132"/>
    </location>
</feature>
<dbReference type="OrthoDB" id="9808041at2"/>
<organism evidence="14 15">
    <name type="scientific">Riesia pediculicola (strain USDA)</name>
    <dbReference type="NCBI Taxonomy" id="515618"/>
    <lineage>
        <taxon>Bacteria</taxon>
        <taxon>Pseudomonadati</taxon>
        <taxon>Pseudomonadota</taxon>
        <taxon>Gammaproteobacteria</taxon>
        <taxon>Enterobacterales</taxon>
        <taxon>Enterobacteriaceae</taxon>
        <taxon>Candidatus Riesia</taxon>
    </lineage>
</organism>
<dbReference type="GO" id="GO:0005524">
    <property type="term" value="F:ATP binding"/>
    <property type="evidence" value="ECO:0007669"/>
    <property type="project" value="UniProtKB-KW"/>
</dbReference>
<dbReference type="EMBL" id="CP001085">
    <property type="protein sequence ID" value="ADD79937.1"/>
    <property type="molecule type" value="Genomic_DNA"/>
</dbReference>
<dbReference type="SUPFAM" id="SSF55083">
    <property type="entry name" value="6-hydroxymethyl-7,8-dihydropterin pyrophosphokinase, HPPK"/>
    <property type="match status" value="1"/>
</dbReference>
<evidence type="ECO:0000256" key="1">
    <source>
        <dbReference type="ARBA" id="ARBA00005051"/>
    </source>
</evidence>
<evidence type="ECO:0000256" key="10">
    <source>
        <dbReference type="ARBA" id="ARBA00029409"/>
    </source>
</evidence>
<accession>D4G814</accession>
<dbReference type="NCBIfam" id="TIGR01498">
    <property type="entry name" value="folK"/>
    <property type="match status" value="1"/>
</dbReference>
<evidence type="ECO:0000259" key="13">
    <source>
        <dbReference type="Pfam" id="PF01288"/>
    </source>
</evidence>
<sequence>MKKLQIAYISVGSNLNNPIYQADRSIISMRNIPDTDLISVSSYYRTKPIGNSNQPDYLNAVVSIKTQLSPKVLLSYIQKIEFKQGRTRTKEKWTSRTLDLDILLYGNMMVKEKNLVIPHPELKNRYFLLYMIYKEDPNLIFPDGQSILDMMNKCQKVSFSVLKKNPL</sequence>
<dbReference type="PANTHER" id="PTHR43071">
    <property type="entry name" value="2-AMINO-4-HYDROXY-6-HYDROXYMETHYLDIHYDROPTERIDINE PYROPHOSPHOKINASE"/>
    <property type="match status" value="1"/>
</dbReference>
<dbReference type="GO" id="GO:0046656">
    <property type="term" value="P:folic acid biosynthetic process"/>
    <property type="evidence" value="ECO:0007669"/>
    <property type="project" value="UniProtKB-KW"/>
</dbReference>
<dbReference type="AlphaFoldDB" id="D4G814"/>
<evidence type="ECO:0000256" key="6">
    <source>
        <dbReference type="ARBA" id="ARBA00022741"/>
    </source>
</evidence>
<evidence type="ECO:0000256" key="4">
    <source>
        <dbReference type="ARBA" id="ARBA00016218"/>
    </source>
</evidence>
<keyword evidence="8" id="KW-0067">ATP-binding</keyword>
<dbReference type="STRING" id="515618.RIEPE_0206"/>
<evidence type="ECO:0000256" key="9">
    <source>
        <dbReference type="ARBA" id="ARBA00022909"/>
    </source>
</evidence>